<gene>
    <name evidence="1" type="ORF">V1478_009848</name>
</gene>
<organism evidence="1 2">
    <name type="scientific">Vespula squamosa</name>
    <name type="common">Southern yellow jacket</name>
    <name type="synonym">Wasp</name>
    <dbReference type="NCBI Taxonomy" id="30214"/>
    <lineage>
        <taxon>Eukaryota</taxon>
        <taxon>Metazoa</taxon>
        <taxon>Ecdysozoa</taxon>
        <taxon>Arthropoda</taxon>
        <taxon>Hexapoda</taxon>
        <taxon>Insecta</taxon>
        <taxon>Pterygota</taxon>
        <taxon>Neoptera</taxon>
        <taxon>Endopterygota</taxon>
        <taxon>Hymenoptera</taxon>
        <taxon>Apocrita</taxon>
        <taxon>Aculeata</taxon>
        <taxon>Vespoidea</taxon>
        <taxon>Vespidae</taxon>
        <taxon>Vespinae</taxon>
        <taxon>Vespula</taxon>
    </lineage>
</organism>
<sequence>MRYVAVQLTGKPKRLKADKALCAASLTKERSKRDNGSVMSGFDLIKFYEALSLLRDLQLEIDVESSLSRKKRWKILTDALEDRKIVLRG</sequence>
<protein>
    <submittedName>
        <fullName evidence="1">Uncharacterized protein</fullName>
    </submittedName>
</protein>
<proteinExistence type="predicted"/>
<name>A0ABD2AKE0_VESSQ</name>
<keyword evidence="2" id="KW-1185">Reference proteome</keyword>
<comment type="caution">
    <text evidence="1">The sequence shown here is derived from an EMBL/GenBank/DDBJ whole genome shotgun (WGS) entry which is preliminary data.</text>
</comment>
<accession>A0ABD2AKE0</accession>
<dbReference type="EMBL" id="JAUDFV010000144">
    <property type="protein sequence ID" value="KAL2720802.1"/>
    <property type="molecule type" value="Genomic_DNA"/>
</dbReference>
<dbReference type="AlphaFoldDB" id="A0ABD2AKE0"/>
<reference evidence="1 2" key="1">
    <citation type="journal article" date="2024" name="Ann. Entomol. Soc. Am.">
        <title>Genomic analyses of the southern and eastern yellowjacket wasps (Hymenoptera: Vespidae) reveal evolutionary signatures of social life.</title>
        <authorList>
            <person name="Catto M.A."/>
            <person name="Caine P.B."/>
            <person name="Orr S.E."/>
            <person name="Hunt B.G."/>
            <person name="Goodisman M.A.D."/>
        </authorList>
    </citation>
    <scope>NUCLEOTIDE SEQUENCE [LARGE SCALE GENOMIC DNA]</scope>
    <source>
        <strain evidence="1">233</strain>
        <tissue evidence="1">Head and thorax</tissue>
    </source>
</reference>
<dbReference type="Proteomes" id="UP001607302">
    <property type="component" value="Unassembled WGS sequence"/>
</dbReference>
<evidence type="ECO:0000313" key="1">
    <source>
        <dbReference type="EMBL" id="KAL2720802.1"/>
    </source>
</evidence>
<evidence type="ECO:0000313" key="2">
    <source>
        <dbReference type="Proteomes" id="UP001607302"/>
    </source>
</evidence>